<dbReference type="InterPro" id="IPR017853">
    <property type="entry name" value="GH"/>
</dbReference>
<accession>A0ABQ1F612</accession>
<gene>
    <name evidence="6" type="ORF">GCM10008018_53320</name>
</gene>
<dbReference type="SUPFAM" id="SSF51445">
    <property type="entry name" value="(Trans)glycosidases"/>
    <property type="match status" value="1"/>
</dbReference>
<evidence type="ECO:0000313" key="6">
    <source>
        <dbReference type="EMBL" id="GGA00297.1"/>
    </source>
</evidence>
<reference evidence="7" key="1">
    <citation type="journal article" date="2019" name="Int. J. Syst. Evol. Microbiol.">
        <title>The Global Catalogue of Microorganisms (GCM) 10K type strain sequencing project: providing services to taxonomists for standard genome sequencing and annotation.</title>
        <authorList>
            <consortium name="The Broad Institute Genomics Platform"/>
            <consortium name="The Broad Institute Genome Sequencing Center for Infectious Disease"/>
            <person name="Wu L."/>
            <person name="Ma J."/>
        </authorList>
    </citation>
    <scope>NUCLEOTIDE SEQUENCE [LARGE SCALE GENOMIC DNA]</scope>
    <source>
        <strain evidence="7">CGMCC 1.15043</strain>
    </source>
</reference>
<dbReference type="RefSeq" id="WP_189017300.1">
    <property type="nucleotide sequence ID" value="NZ_BMHE01000037.1"/>
</dbReference>
<dbReference type="Proteomes" id="UP000615455">
    <property type="component" value="Unassembled WGS sequence"/>
</dbReference>
<keyword evidence="7" id="KW-1185">Reference proteome</keyword>
<protein>
    <recommendedName>
        <fullName evidence="5">Glycoside hydrolase family 42 N-terminal domain-containing protein</fullName>
    </recommendedName>
</protein>
<dbReference type="InterPro" id="IPR003476">
    <property type="entry name" value="Glyco_hydro_42"/>
</dbReference>
<feature type="domain" description="Glycoside hydrolase family 42 N-terminal" evidence="5">
    <location>
        <begin position="19"/>
        <end position="369"/>
    </location>
</feature>
<keyword evidence="4" id="KW-0326">Glycosidase</keyword>
<dbReference type="InterPro" id="IPR029062">
    <property type="entry name" value="Class_I_gatase-like"/>
</dbReference>
<organism evidence="6 7">
    <name type="scientific">Paenibacillus marchantiophytorum</name>
    <dbReference type="NCBI Taxonomy" id="1619310"/>
    <lineage>
        <taxon>Bacteria</taxon>
        <taxon>Bacillati</taxon>
        <taxon>Bacillota</taxon>
        <taxon>Bacilli</taxon>
        <taxon>Bacillales</taxon>
        <taxon>Paenibacillaceae</taxon>
        <taxon>Paenibacillus</taxon>
    </lineage>
</organism>
<evidence type="ECO:0000256" key="2">
    <source>
        <dbReference type="ARBA" id="ARBA00022801"/>
    </source>
</evidence>
<dbReference type="PANTHER" id="PTHR36447:SF2">
    <property type="entry name" value="BETA-GALACTOSIDASE YESZ"/>
    <property type="match status" value="1"/>
</dbReference>
<dbReference type="Gene3D" id="3.20.20.80">
    <property type="entry name" value="Glycosidases"/>
    <property type="match status" value="1"/>
</dbReference>
<sequence>MGESLRIGSQLFINKDDTEEAVRVWVRSMQEHGLTVIRLFMIWEQVEPRAGEWQFGSYDACLDEASICGLKVVPTLMSISPPGWMKLTDGPQSVTDLDDPAYQTKARGYVEKIAQRYGNHPALDSWILWNEPTRYITKSKFAMQAYARYIRENFDTIEAYNQISYTQYESFEALAADDDEGSQLNAQPFQSFAERLSWSRFSVYNMNQQLAWIRDVIRENGSSHEVHINPHNLGAEMQVGGQSIWQQSEVVDFLGCSAHPMWHSLRFPEKRWGQSVAFFADLMKSATRHADGKFWVTELQGGLTLYSAGQAYTPSKEVIREWIWEGLGSGAKAVVFWCFNARNSGYEAGEWALLNPWGGSSPRLEAVKEAAGVIAEHQPLFDLSKSEAARVMVLYSEASWALGAVEGTGHDPGNPRNVNMYADALAGTYLMFSDLSADVIFINEDRLVHEGIPEAIQVFVLPNTIVLGLAEIAVLRAYVSRGGLLIADGLIGMKDRNGKLDPATMLEASHLLGAQFKDIVTVGEPFSITGLDGAEWPGWFYRLPLEPLGGAEVWGRFADGSAAMVKEECGSGGQVIRIGTNFFQHYFAKPDVRLLSLLQEHAGKRIDGTVRLANSHANLRMRTLEHPEGVILIIMNKGHETTANLSFAVAGQLKSLTKTGEALALGVKASETLPCQMAQEDVTVLFFQQQQGPRR</sequence>
<keyword evidence="2" id="KW-0378">Hydrolase</keyword>
<keyword evidence="3" id="KW-0862">Zinc</keyword>
<dbReference type="SUPFAM" id="SSF52317">
    <property type="entry name" value="Class I glutamine amidotransferase-like"/>
    <property type="match status" value="1"/>
</dbReference>
<dbReference type="Gene3D" id="3.40.50.880">
    <property type="match status" value="1"/>
</dbReference>
<evidence type="ECO:0000256" key="4">
    <source>
        <dbReference type="ARBA" id="ARBA00023295"/>
    </source>
</evidence>
<comment type="caution">
    <text evidence="6">The sequence shown here is derived from an EMBL/GenBank/DDBJ whole genome shotgun (WGS) entry which is preliminary data.</text>
</comment>
<name>A0ABQ1F612_9BACL</name>
<dbReference type="EMBL" id="BMHE01000037">
    <property type="protein sequence ID" value="GGA00297.1"/>
    <property type="molecule type" value="Genomic_DNA"/>
</dbReference>
<evidence type="ECO:0000256" key="3">
    <source>
        <dbReference type="ARBA" id="ARBA00022833"/>
    </source>
</evidence>
<dbReference type="CDD" id="cd03143">
    <property type="entry name" value="A4_beta-galactosidase_middle_domain"/>
    <property type="match status" value="1"/>
</dbReference>
<evidence type="ECO:0000313" key="7">
    <source>
        <dbReference type="Proteomes" id="UP000615455"/>
    </source>
</evidence>
<evidence type="ECO:0000259" key="5">
    <source>
        <dbReference type="Pfam" id="PF02449"/>
    </source>
</evidence>
<dbReference type="Pfam" id="PF02449">
    <property type="entry name" value="Glyco_hydro_42"/>
    <property type="match status" value="1"/>
</dbReference>
<dbReference type="InterPro" id="IPR013529">
    <property type="entry name" value="Glyco_hydro_42_N"/>
</dbReference>
<keyword evidence="1" id="KW-0479">Metal-binding</keyword>
<evidence type="ECO:0000256" key="1">
    <source>
        <dbReference type="ARBA" id="ARBA00022723"/>
    </source>
</evidence>
<proteinExistence type="predicted"/>
<dbReference type="PANTHER" id="PTHR36447">
    <property type="entry name" value="BETA-GALACTOSIDASE GANA"/>
    <property type="match status" value="1"/>
</dbReference>